<dbReference type="UniPathway" id="UPA00275">
    <property type="reaction ID" value="UER00401"/>
</dbReference>
<dbReference type="Proteomes" id="UP000198814">
    <property type="component" value="Unassembled WGS sequence"/>
</dbReference>
<keyword evidence="11 13" id="KW-0560">Oxidoreductase</keyword>
<feature type="binding site" evidence="15">
    <location>
        <position position="173"/>
    </location>
    <ligand>
        <name>NADP(+)</name>
        <dbReference type="ChEBI" id="CHEBI:58349"/>
    </ligand>
</feature>
<feature type="binding site" evidence="15">
    <location>
        <position position="199"/>
    </location>
    <ligand>
        <name>NADP(+)</name>
        <dbReference type="ChEBI" id="CHEBI:58349"/>
    </ligand>
</feature>
<evidence type="ECO:0000256" key="9">
    <source>
        <dbReference type="ARBA" id="ARBA00022833"/>
    </source>
</evidence>
<feature type="binding site" evidence="16">
    <location>
        <position position="87"/>
    </location>
    <ligand>
        <name>Zn(2+)</name>
        <dbReference type="ChEBI" id="CHEBI:29105"/>
        <note>catalytic</note>
    </ligand>
</feature>
<dbReference type="GO" id="GO:0050661">
    <property type="term" value="F:NADP binding"/>
    <property type="evidence" value="ECO:0007669"/>
    <property type="project" value="InterPro"/>
</dbReference>
<feature type="binding site" evidence="15">
    <location>
        <position position="187"/>
    </location>
    <ligand>
        <name>substrate</name>
    </ligand>
</feature>
<gene>
    <name evidence="18" type="ORF">SAMN05216333_101213</name>
</gene>
<dbReference type="RefSeq" id="WP_090314879.1">
    <property type="nucleotide sequence ID" value="NZ_FNOE01000001.1"/>
</dbReference>
<dbReference type="SUPFAM" id="SSF53927">
    <property type="entry name" value="Cytidine deaminase-like"/>
    <property type="match status" value="1"/>
</dbReference>
<dbReference type="STRING" id="42354.SAMN05216333_101213"/>
<evidence type="ECO:0000256" key="1">
    <source>
        <dbReference type="ARBA" id="ARBA00002151"/>
    </source>
</evidence>
<keyword evidence="6 13" id="KW-0686">Riboflavin biosynthesis</keyword>
<comment type="cofactor">
    <cofactor evidence="13 16">
        <name>Zn(2+)</name>
        <dbReference type="ChEBI" id="CHEBI:29105"/>
    </cofactor>
    <text evidence="13 16">Binds 1 zinc ion.</text>
</comment>
<evidence type="ECO:0000256" key="8">
    <source>
        <dbReference type="ARBA" id="ARBA00022801"/>
    </source>
</evidence>
<name>A0A1H8JHZ6_9PROT</name>
<feature type="binding site" evidence="15">
    <location>
        <position position="207"/>
    </location>
    <ligand>
        <name>substrate</name>
    </ligand>
</feature>
<feature type="binding site" evidence="15">
    <location>
        <begin position="297"/>
        <end position="303"/>
    </location>
    <ligand>
        <name>NADP(+)</name>
        <dbReference type="ChEBI" id="CHEBI:58349"/>
    </ligand>
</feature>
<evidence type="ECO:0000256" key="7">
    <source>
        <dbReference type="ARBA" id="ARBA00022723"/>
    </source>
</evidence>
<evidence type="ECO:0000256" key="4">
    <source>
        <dbReference type="ARBA" id="ARBA00005259"/>
    </source>
</evidence>
<proteinExistence type="inferred from homology"/>
<dbReference type="InterPro" id="IPR050765">
    <property type="entry name" value="Riboflavin_Biosynth_HTPR"/>
</dbReference>
<feature type="binding site" evidence="15">
    <location>
        <position position="210"/>
    </location>
    <ligand>
        <name>substrate</name>
    </ligand>
</feature>
<evidence type="ECO:0000256" key="14">
    <source>
        <dbReference type="PIRSR" id="PIRSR006769-1"/>
    </source>
</evidence>
<reference evidence="19" key="1">
    <citation type="submission" date="2016-10" db="EMBL/GenBank/DDBJ databases">
        <authorList>
            <person name="Varghese N."/>
            <person name="Submissions S."/>
        </authorList>
    </citation>
    <scope>NUCLEOTIDE SEQUENCE [LARGE SCALE GENOMIC DNA]</scope>
    <source>
        <strain evidence="19">Nm76</strain>
    </source>
</reference>
<comment type="similarity">
    <text evidence="4 13">In the N-terminal section; belongs to the cytidine and deoxycytidylate deaminase family.</text>
</comment>
<dbReference type="GO" id="GO:0009231">
    <property type="term" value="P:riboflavin biosynthetic process"/>
    <property type="evidence" value="ECO:0007669"/>
    <property type="project" value="UniProtKB-UniPathway"/>
</dbReference>
<dbReference type="NCBIfam" id="TIGR00326">
    <property type="entry name" value="eubact_ribD"/>
    <property type="match status" value="1"/>
</dbReference>
<comment type="pathway">
    <text evidence="2 13">Cofactor biosynthesis; riboflavin biosynthesis; 5-amino-6-(D-ribitylamino)uracil from GTP: step 2/4.</text>
</comment>
<dbReference type="EMBL" id="FODO01000001">
    <property type="protein sequence ID" value="SEN80379.1"/>
    <property type="molecule type" value="Genomic_DNA"/>
</dbReference>
<dbReference type="GO" id="GO:0008835">
    <property type="term" value="F:diaminohydroxyphosphoribosylaminopyrimidine deaminase activity"/>
    <property type="evidence" value="ECO:0007669"/>
    <property type="project" value="UniProtKB-EC"/>
</dbReference>
<dbReference type="GO" id="GO:0008270">
    <property type="term" value="F:zinc ion binding"/>
    <property type="evidence" value="ECO:0007669"/>
    <property type="project" value="InterPro"/>
</dbReference>
<evidence type="ECO:0000256" key="2">
    <source>
        <dbReference type="ARBA" id="ARBA00004882"/>
    </source>
</evidence>
<dbReference type="NCBIfam" id="TIGR00227">
    <property type="entry name" value="ribD_Cterm"/>
    <property type="match status" value="1"/>
</dbReference>
<dbReference type="CDD" id="cd01284">
    <property type="entry name" value="Riboflavin_deaminase-reductase"/>
    <property type="match status" value="1"/>
</dbReference>
<dbReference type="InterPro" id="IPR024072">
    <property type="entry name" value="DHFR-like_dom_sf"/>
</dbReference>
<dbReference type="SUPFAM" id="SSF53597">
    <property type="entry name" value="Dihydrofolate reductase-like"/>
    <property type="match status" value="1"/>
</dbReference>
<dbReference type="PANTHER" id="PTHR38011:SF7">
    <property type="entry name" value="2,5-DIAMINO-6-RIBOSYLAMINO-4(3H)-PYRIMIDINONE 5'-PHOSPHATE REDUCTASE"/>
    <property type="match status" value="1"/>
</dbReference>
<dbReference type="Gene3D" id="3.40.140.10">
    <property type="entry name" value="Cytidine Deaminase, domain 2"/>
    <property type="match status" value="1"/>
</dbReference>
<dbReference type="EC" id="3.5.4.26" evidence="13"/>
<feature type="domain" description="CMP/dCMP-type deaminase" evidence="17">
    <location>
        <begin position="4"/>
        <end position="125"/>
    </location>
</feature>
<evidence type="ECO:0000256" key="6">
    <source>
        <dbReference type="ARBA" id="ARBA00022619"/>
    </source>
</evidence>
<sequence length="363" mass="39039">MFSAADYAFMSHALRLAERGLYSTTPNPRVGCVVVRDGRIAGSGWHEKAGQPHAEINALTAAGAAARGATAYVTLEPCSHHGRTAPCADALIAAGIARVVMAMEDPNPLVSGRGQALLQQAGVIVQMGLLQAEAHALNAGFVSRMTQKKPWVRLKTAASLDGKTALNNGVSQWITGEAARRDGHRWRARSCAIMTGIGTVKSDDPQLSVRHIKTDRQPRKVVVDSHLVIPLEARLLQDREETFIFTAHAENLEKKAVLSHMNARVIVLPDAKGAVDLLQMMTVLAESGINEVLVEAGSGLNGALVEAGLVDELIIYFAPHLIGDDAQGMIALPELTNLEQKRKLKIQDVRMIGQDIRIIAGFQ</sequence>
<dbReference type="InterPro" id="IPR002125">
    <property type="entry name" value="CMP_dCMP_dom"/>
</dbReference>
<dbReference type="GO" id="GO:0008703">
    <property type="term" value="F:5-amino-6-(5-phosphoribosylamino)uracil reductase activity"/>
    <property type="evidence" value="ECO:0007669"/>
    <property type="project" value="UniProtKB-EC"/>
</dbReference>
<evidence type="ECO:0000259" key="17">
    <source>
        <dbReference type="PROSITE" id="PS51747"/>
    </source>
</evidence>
<keyword evidence="8 13" id="KW-0378">Hydrolase</keyword>
<evidence type="ECO:0000256" key="3">
    <source>
        <dbReference type="ARBA" id="ARBA00004910"/>
    </source>
</evidence>
<dbReference type="EC" id="1.1.1.193" evidence="13"/>
<dbReference type="InterPro" id="IPR011549">
    <property type="entry name" value="RibD_C"/>
</dbReference>
<dbReference type="InterPro" id="IPR004794">
    <property type="entry name" value="Eubact_RibD"/>
</dbReference>
<dbReference type="PROSITE" id="PS51747">
    <property type="entry name" value="CYT_DCMP_DEAMINASES_2"/>
    <property type="match status" value="1"/>
</dbReference>
<feature type="binding site" evidence="15">
    <location>
        <position position="203"/>
    </location>
    <ligand>
        <name>substrate</name>
    </ligand>
</feature>
<dbReference type="InterPro" id="IPR016192">
    <property type="entry name" value="APOBEC/CMP_deaminase_Zn-bd"/>
</dbReference>
<keyword evidence="19" id="KW-1185">Reference proteome</keyword>
<comment type="function">
    <text evidence="1 13">Converts 2,5-diamino-6-(ribosylamino)-4(3h)-pyrimidinone 5'-phosphate into 5-amino-6-(ribosylamino)-2,4(1h,3h)-pyrimidinedione 5'-phosphate.</text>
</comment>
<dbReference type="PIRSF" id="PIRSF006769">
    <property type="entry name" value="RibD"/>
    <property type="match status" value="1"/>
</dbReference>
<evidence type="ECO:0000256" key="11">
    <source>
        <dbReference type="ARBA" id="ARBA00023002"/>
    </source>
</evidence>
<dbReference type="PANTHER" id="PTHR38011">
    <property type="entry name" value="DIHYDROFOLATE REDUCTASE FAMILY PROTEIN (AFU_ORTHOLOGUE AFUA_8G06820)"/>
    <property type="match status" value="1"/>
</dbReference>
<evidence type="ECO:0000313" key="18">
    <source>
        <dbReference type="EMBL" id="SEN80379.1"/>
    </source>
</evidence>
<feature type="binding site" evidence="16">
    <location>
        <position position="78"/>
    </location>
    <ligand>
        <name>Zn(2+)</name>
        <dbReference type="ChEBI" id="CHEBI:29105"/>
        <note>catalytic</note>
    </ligand>
</feature>
<comment type="pathway">
    <text evidence="3 13">Cofactor biosynthesis; riboflavin biosynthesis; 5-amino-6-(D-ribitylamino)uracil from GTP: step 3/4.</text>
</comment>
<dbReference type="OrthoDB" id="9800865at2"/>
<comment type="catalytic activity">
    <reaction evidence="13">
        <text>5-amino-6-(5-phospho-D-ribitylamino)uracil + NADP(+) = 5-amino-6-(5-phospho-D-ribosylamino)uracil + NADPH + H(+)</text>
        <dbReference type="Rhea" id="RHEA:17845"/>
        <dbReference type="ChEBI" id="CHEBI:15378"/>
        <dbReference type="ChEBI" id="CHEBI:57783"/>
        <dbReference type="ChEBI" id="CHEBI:58349"/>
        <dbReference type="ChEBI" id="CHEBI:58421"/>
        <dbReference type="ChEBI" id="CHEBI:58453"/>
        <dbReference type="EC" id="1.1.1.193"/>
    </reaction>
</comment>
<evidence type="ECO:0000256" key="12">
    <source>
        <dbReference type="ARBA" id="ARBA00023268"/>
    </source>
</evidence>
<evidence type="ECO:0000256" key="10">
    <source>
        <dbReference type="ARBA" id="ARBA00022857"/>
    </source>
</evidence>
<evidence type="ECO:0000256" key="15">
    <source>
        <dbReference type="PIRSR" id="PIRSR006769-2"/>
    </source>
</evidence>
<keyword evidence="10 13" id="KW-0521">NADP</keyword>
<dbReference type="AlphaFoldDB" id="A0A1H8JHZ6"/>
<comment type="similarity">
    <text evidence="5 13">In the C-terminal section; belongs to the HTP reductase family.</text>
</comment>
<keyword evidence="7 13" id="KW-0479">Metal-binding</keyword>
<dbReference type="Pfam" id="PF01872">
    <property type="entry name" value="RibD_C"/>
    <property type="match status" value="1"/>
</dbReference>
<accession>A0A1H8JHZ6</accession>
<feature type="active site" description="Proton donor" evidence="14">
    <location>
        <position position="55"/>
    </location>
</feature>
<comment type="catalytic activity">
    <reaction evidence="13">
        <text>2,5-diamino-6-hydroxy-4-(5-phosphoribosylamino)-pyrimidine + H2O + H(+) = 5-amino-6-(5-phospho-D-ribosylamino)uracil + NH4(+)</text>
        <dbReference type="Rhea" id="RHEA:21868"/>
        <dbReference type="ChEBI" id="CHEBI:15377"/>
        <dbReference type="ChEBI" id="CHEBI:15378"/>
        <dbReference type="ChEBI" id="CHEBI:28938"/>
        <dbReference type="ChEBI" id="CHEBI:58453"/>
        <dbReference type="ChEBI" id="CHEBI:58614"/>
        <dbReference type="EC" id="3.5.4.26"/>
    </reaction>
</comment>
<feature type="binding site" evidence="15">
    <location>
        <position position="225"/>
    </location>
    <ligand>
        <name>NADP(+)</name>
        <dbReference type="ChEBI" id="CHEBI:58349"/>
    </ligand>
</feature>
<dbReference type="Pfam" id="PF00383">
    <property type="entry name" value="dCMP_cyt_deam_1"/>
    <property type="match status" value="1"/>
</dbReference>
<feature type="binding site" evidence="15">
    <location>
        <position position="171"/>
    </location>
    <ligand>
        <name>substrate</name>
    </ligand>
</feature>
<dbReference type="InterPro" id="IPR002734">
    <property type="entry name" value="RibDG_C"/>
</dbReference>
<evidence type="ECO:0000256" key="5">
    <source>
        <dbReference type="ARBA" id="ARBA00007417"/>
    </source>
</evidence>
<feature type="binding site" evidence="15">
    <location>
        <position position="157"/>
    </location>
    <ligand>
        <name>NADP(+)</name>
        <dbReference type="ChEBI" id="CHEBI:58349"/>
    </ligand>
</feature>
<evidence type="ECO:0000256" key="16">
    <source>
        <dbReference type="PIRSR" id="PIRSR006769-3"/>
    </source>
</evidence>
<dbReference type="FunFam" id="3.40.140.10:FF:000025">
    <property type="entry name" value="Riboflavin biosynthesis protein RibD"/>
    <property type="match status" value="1"/>
</dbReference>
<evidence type="ECO:0000313" key="19">
    <source>
        <dbReference type="Proteomes" id="UP000198814"/>
    </source>
</evidence>
<dbReference type="Gene3D" id="3.40.430.10">
    <property type="entry name" value="Dihydrofolate Reductase, subunit A"/>
    <property type="match status" value="1"/>
</dbReference>
<keyword evidence="9 13" id="KW-0862">Zinc</keyword>
<protein>
    <recommendedName>
        <fullName evidence="13">Riboflavin biosynthesis protein RibD</fullName>
    </recommendedName>
    <domain>
        <recommendedName>
            <fullName evidence="13">Diaminohydroxyphosphoribosylaminopyrimidine deaminase</fullName>
            <shortName evidence="13">DRAP deaminase</shortName>
            <ecNumber evidence="13">3.5.4.26</ecNumber>
        </recommendedName>
        <alternativeName>
            <fullName evidence="13">Riboflavin-specific deaminase</fullName>
        </alternativeName>
    </domain>
    <domain>
        <recommendedName>
            <fullName evidence="13">5-amino-6-(5-phosphoribosylamino)uracil reductase</fullName>
            <ecNumber evidence="13">1.1.1.193</ecNumber>
        </recommendedName>
        <alternativeName>
            <fullName evidence="13">HTP reductase</fullName>
        </alternativeName>
    </domain>
</protein>
<feature type="binding site" evidence="16">
    <location>
        <position position="53"/>
    </location>
    <ligand>
        <name>Zn(2+)</name>
        <dbReference type="ChEBI" id="CHEBI:29105"/>
        <note>catalytic</note>
    </ligand>
</feature>
<evidence type="ECO:0000256" key="13">
    <source>
        <dbReference type="PIRNR" id="PIRNR006769"/>
    </source>
</evidence>
<dbReference type="PROSITE" id="PS00903">
    <property type="entry name" value="CYT_DCMP_DEAMINASES_1"/>
    <property type="match status" value="1"/>
</dbReference>
<organism evidence="18 19">
    <name type="scientific">Nitrosomonas oligotropha</name>
    <dbReference type="NCBI Taxonomy" id="42354"/>
    <lineage>
        <taxon>Bacteria</taxon>
        <taxon>Pseudomonadati</taxon>
        <taxon>Pseudomonadota</taxon>
        <taxon>Betaproteobacteria</taxon>
        <taxon>Nitrosomonadales</taxon>
        <taxon>Nitrosomonadaceae</taxon>
        <taxon>Nitrosomonas</taxon>
    </lineage>
</organism>
<keyword evidence="12" id="KW-0511">Multifunctional enzyme</keyword>
<feature type="binding site" evidence="15">
    <location>
        <position position="295"/>
    </location>
    <ligand>
        <name>substrate</name>
    </ligand>
</feature>
<dbReference type="InterPro" id="IPR016193">
    <property type="entry name" value="Cytidine_deaminase-like"/>
</dbReference>